<dbReference type="PANTHER" id="PTHR34290">
    <property type="entry name" value="SI:CH73-390P7.2"/>
    <property type="match status" value="1"/>
</dbReference>
<dbReference type="AlphaFoldDB" id="A0A1G8Z1X9"/>
<dbReference type="STRING" id="407036.SAMN05216243_1953"/>
<evidence type="ECO:0000256" key="1">
    <source>
        <dbReference type="SAM" id="Phobius"/>
    </source>
</evidence>
<reference evidence="2 3" key="1">
    <citation type="submission" date="2016-10" db="EMBL/GenBank/DDBJ databases">
        <authorList>
            <person name="de Groot N.N."/>
        </authorList>
    </citation>
    <scope>NUCLEOTIDE SEQUENCE [LARGE SCALE GENOMIC DNA]</scope>
    <source>
        <strain evidence="2 3">CGMCC 1.6502</strain>
    </source>
</reference>
<keyword evidence="1" id="KW-0472">Membrane</keyword>
<name>A0A1G8Z1X9_9BACI</name>
<dbReference type="GO" id="GO:0015035">
    <property type="term" value="F:protein-disulfide reductase activity"/>
    <property type="evidence" value="ECO:0007669"/>
    <property type="project" value="InterPro"/>
</dbReference>
<dbReference type="InterPro" id="IPR007263">
    <property type="entry name" value="DCC1-like"/>
</dbReference>
<evidence type="ECO:0000313" key="3">
    <source>
        <dbReference type="Proteomes" id="UP000198694"/>
    </source>
</evidence>
<dbReference type="OrthoDB" id="9785438at2"/>
<keyword evidence="1" id="KW-0812">Transmembrane</keyword>
<evidence type="ECO:0000313" key="2">
    <source>
        <dbReference type="EMBL" id="SDK09056.1"/>
    </source>
</evidence>
<dbReference type="RefSeq" id="WP_093213425.1">
    <property type="nucleotide sequence ID" value="NZ_FNFL01000002.1"/>
</dbReference>
<feature type="transmembrane region" description="Helical" evidence="1">
    <location>
        <begin position="73"/>
        <end position="93"/>
    </location>
</feature>
<dbReference type="Pfam" id="PF04134">
    <property type="entry name" value="DCC1-like"/>
    <property type="match status" value="1"/>
</dbReference>
<protein>
    <submittedName>
        <fullName evidence="2">Predicted thiol-disulfide oxidoreductase YuxK, DCC family</fullName>
    </submittedName>
</protein>
<keyword evidence="1" id="KW-1133">Transmembrane helix</keyword>
<sequence length="128" mass="15147">MKSKSIVLYDKDCYLCQQTKKIIHILDWFKVFDWVSLQKYEQTNLLSNQEKEAIRGEIHIIMPNGNRITGYQAVRFMLIRCLLTMPLGILMYIPKSEIIGEPLYKWIAKNRYQLFKNKCTNGVCKIPQ</sequence>
<dbReference type="InterPro" id="IPR044691">
    <property type="entry name" value="DCC1_Trx"/>
</dbReference>
<dbReference type="EMBL" id="FNFL01000002">
    <property type="protein sequence ID" value="SDK09056.1"/>
    <property type="molecule type" value="Genomic_DNA"/>
</dbReference>
<organism evidence="2 3">
    <name type="scientific">Sediminibacillus albus</name>
    <dbReference type="NCBI Taxonomy" id="407036"/>
    <lineage>
        <taxon>Bacteria</taxon>
        <taxon>Bacillati</taxon>
        <taxon>Bacillota</taxon>
        <taxon>Bacilli</taxon>
        <taxon>Bacillales</taxon>
        <taxon>Bacillaceae</taxon>
        <taxon>Sediminibacillus</taxon>
    </lineage>
</organism>
<gene>
    <name evidence="2" type="ORF">SAMN05216243_1953</name>
</gene>
<keyword evidence="3" id="KW-1185">Reference proteome</keyword>
<accession>A0A1G8Z1X9</accession>
<dbReference type="Proteomes" id="UP000198694">
    <property type="component" value="Unassembled WGS sequence"/>
</dbReference>
<proteinExistence type="predicted"/>
<dbReference type="PANTHER" id="PTHR34290:SF2">
    <property type="entry name" value="OS04G0668800 PROTEIN"/>
    <property type="match status" value="1"/>
</dbReference>